<accession>A0ABR2H244</accession>
<comment type="caution">
    <text evidence="1">The sequence shown here is derived from an EMBL/GenBank/DDBJ whole genome shotgun (WGS) entry which is preliminary data.</text>
</comment>
<evidence type="ECO:0000313" key="2">
    <source>
        <dbReference type="Proteomes" id="UP001470230"/>
    </source>
</evidence>
<proteinExistence type="predicted"/>
<keyword evidence="2" id="KW-1185">Reference proteome</keyword>
<organism evidence="1 2">
    <name type="scientific">Tritrichomonas musculus</name>
    <dbReference type="NCBI Taxonomy" id="1915356"/>
    <lineage>
        <taxon>Eukaryota</taxon>
        <taxon>Metamonada</taxon>
        <taxon>Parabasalia</taxon>
        <taxon>Tritrichomonadida</taxon>
        <taxon>Tritrichomonadidae</taxon>
        <taxon>Tritrichomonas</taxon>
    </lineage>
</organism>
<sequence>MKKQMIPALPIINEFVGTPEEVSEFQIAISRNDFQQSTTFRQQIGIICMHLHNDFINVSYSRIVLGISITDINLVKTKMEDHLN</sequence>
<dbReference type="Proteomes" id="UP001470230">
    <property type="component" value="Unassembled WGS sequence"/>
</dbReference>
<reference evidence="1 2" key="1">
    <citation type="submission" date="2024-04" db="EMBL/GenBank/DDBJ databases">
        <title>Tritrichomonas musculus Genome.</title>
        <authorList>
            <person name="Alves-Ferreira E."/>
            <person name="Grigg M."/>
            <person name="Lorenzi H."/>
            <person name="Galac M."/>
        </authorList>
    </citation>
    <scope>NUCLEOTIDE SEQUENCE [LARGE SCALE GENOMIC DNA]</scope>
    <source>
        <strain evidence="1 2">EAF2021</strain>
    </source>
</reference>
<evidence type="ECO:0000313" key="1">
    <source>
        <dbReference type="EMBL" id="KAK8840221.1"/>
    </source>
</evidence>
<gene>
    <name evidence="1" type="ORF">M9Y10_031166</name>
</gene>
<protein>
    <submittedName>
        <fullName evidence="1">Uncharacterized protein</fullName>
    </submittedName>
</protein>
<dbReference type="EMBL" id="JAPFFF010000048">
    <property type="protein sequence ID" value="KAK8840221.1"/>
    <property type="molecule type" value="Genomic_DNA"/>
</dbReference>
<name>A0ABR2H244_9EUKA</name>